<feature type="domain" description="Phosphotyrosine protein phosphatase I" evidence="7">
    <location>
        <begin position="3"/>
        <end position="141"/>
    </location>
</feature>
<dbReference type="SMART" id="SM00226">
    <property type="entry name" value="LMWPc"/>
    <property type="match status" value="1"/>
</dbReference>
<keyword evidence="4" id="KW-0904">Protein phosphatase</keyword>
<dbReference type="GO" id="GO:0004725">
    <property type="term" value="F:protein tyrosine phosphatase activity"/>
    <property type="evidence" value="ECO:0007669"/>
    <property type="project" value="UniProtKB-EC"/>
</dbReference>
<dbReference type="PANTHER" id="PTHR11717:SF31">
    <property type="entry name" value="LOW MOLECULAR WEIGHT PROTEIN-TYROSINE-PHOSPHATASE ETP-RELATED"/>
    <property type="match status" value="1"/>
</dbReference>
<dbReference type="Pfam" id="PF01451">
    <property type="entry name" value="LMWPc"/>
    <property type="match status" value="1"/>
</dbReference>
<keyword evidence="3" id="KW-0378">Hydrolase</keyword>
<evidence type="ECO:0000259" key="7">
    <source>
        <dbReference type="SMART" id="SM00226"/>
    </source>
</evidence>
<dbReference type="InterPro" id="IPR036196">
    <property type="entry name" value="Ptyr_pPase_sf"/>
</dbReference>
<gene>
    <name evidence="8" type="primary">wzb</name>
    <name evidence="8" type="ORF">DR5092_05_00005</name>
</gene>
<comment type="catalytic activity">
    <reaction evidence="5">
        <text>O-phospho-L-tyrosyl-[protein] + H2O = L-tyrosyl-[protein] + phosphate</text>
        <dbReference type="Rhea" id="RHEA:10684"/>
        <dbReference type="Rhea" id="RHEA-COMP:10136"/>
        <dbReference type="Rhea" id="RHEA-COMP:20101"/>
        <dbReference type="ChEBI" id="CHEBI:15377"/>
        <dbReference type="ChEBI" id="CHEBI:43474"/>
        <dbReference type="ChEBI" id="CHEBI:46858"/>
        <dbReference type="ChEBI" id="CHEBI:61978"/>
        <dbReference type="EC" id="3.1.3.48"/>
    </reaction>
</comment>
<evidence type="ECO:0000256" key="1">
    <source>
        <dbReference type="ARBA" id="ARBA00011063"/>
    </source>
</evidence>
<dbReference type="SUPFAM" id="SSF52788">
    <property type="entry name" value="Phosphotyrosine protein phosphatases I"/>
    <property type="match status" value="1"/>
</dbReference>
<evidence type="ECO:0000313" key="8">
    <source>
        <dbReference type="EMBL" id="AKJ75314.1"/>
    </source>
</evidence>
<sequence>MFESILVVCTGNICRSPIGERYLRKMMPNKIVDSAGTGALIGHGADLTAIKVAEAHDLCLEGHKARQLTSSIARQYDLILVMERSHVEQIGSIAPEVRGKIMLFGHWLDRKNIPDPYKKSEEAFELVYKLIEQAGSLWASKLAS</sequence>
<dbReference type="AlphaFoldDB" id="A0A0G3F1E8"/>
<evidence type="ECO:0000256" key="2">
    <source>
        <dbReference type="ARBA" id="ARBA00013064"/>
    </source>
</evidence>
<feature type="active site" description="Nucleophile" evidence="6">
    <location>
        <position position="9"/>
    </location>
</feature>
<dbReference type="PANTHER" id="PTHR11717">
    <property type="entry name" value="LOW MOLECULAR WEIGHT PROTEIN TYROSINE PHOSPHATASE"/>
    <property type="match status" value="1"/>
</dbReference>
<evidence type="ECO:0000256" key="4">
    <source>
        <dbReference type="ARBA" id="ARBA00022912"/>
    </source>
</evidence>
<protein>
    <recommendedName>
        <fullName evidence="2">protein-tyrosine-phosphatase</fullName>
        <ecNumber evidence="2">3.1.3.48</ecNumber>
    </recommendedName>
</protein>
<evidence type="ECO:0000256" key="5">
    <source>
        <dbReference type="ARBA" id="ARBA00051722"/>
    </source>
</evidence>
<proteinExistence type="inferred from homology"/>
<dbReference type="InterPro" id="IPR023485">
    <property type="entry name" value="Ptyr_pPase"/>
</dbReference>
<reference evidence="8" key="1">
    <citation type="journal article" date="2015" name="Genome Biol. Evol.">
        <title>Extensive Capsule Locus Variation and Large-Scale Genomic Recombination within the Klebsiella pneumoniae Clonal Group 258.</title>
        <authorList>
            <person name="Wyres K.L."/>
            <person name="Gorrie C."/>
            <person name="Edwards D.J."/>
            <person name="Wertheim H.F."/>
            <person name="Hsu L.Y."/>
            <person name="Van Kinh N."/>
            <person name="Zadoks R."/>
            <person name="Baker S."/>
            <person name="Holt K.E."/>
        </authorList>
    </citation>
    <scope>NUCLEOTIDE SEQUENCE</scope>
    <source>
        <strain evidence="8">DR5092/05</strain>
    </source>
</reference>
<dbReference type="Gene3D" id="3.40.50.2300">
    <property type="match status" value="1"/>
</dbReference>
<dbReference type="PRINTS" id="PR00719">
    <property type="entry name" value="LMWPTPASE"/>
</dbReference>
<feature type="active site" evidence="6">
    <location>
        <position position="15"/>
    </location>
</feature>
<evidence type="ECO:0000256" key="3">
    <source>
        <dbReference type="ARBA" id="ARBA00022801"/>
    </source>
</evidence>
<name>A0A0G3F1E8_KLEPN</name>
<comment type="similarity">
    <text evidence="1">Belongs to the low molecular weight phosphotyrosine protein phosphatase family.</text>
</comment>
<dbReference type="InterPro" id="IPR050438">
    <property type="entry name" value="LMW_PTPase"/>
</dbReference>
<accession>A0A0G3F1E8</accession>
<dbReference type="EC" id="3.1.3.48" evidence="2"/>
<dbReference type="InterPro" id="IPR017867">
    <property type="entry name" value="Tyr_phospatase_low_mol_wt"/>
</dbReference>
<dbReference type="RefSeq" id="WP_040185265.1">
    <property type="nucleotide sequence ID" value="NZ_BIIG01000002.1"/>
</dbReference>
<organism evidence="8">
    <name type="scientific">Klebsiella pneumoniae</name>
    <dbReference type="NCBI Taxonomy" id="573"/>
    <lineage>
        <taxon>Bacteria</taxon>
        <taxon>Pseudomonadati</taxon>
        <taxon>Pseudomonadota</taxon>
        <taxon>Gammaproteobacteria</taxon>
        <taxon>Enterobacterales</taxon>
        <taxon>Enterobacteriaceae</taxon>
        <taxon>Klebsiella/Raoultella group</taxon>
        <taxon>Klebsiella</taxon>
        <taxon>Klebsiella pneumoniae complex</taxon>
    </lineage>
</organism>
<dbReference type="EMBL" id="KR007673">
    <property type="protein sequence ID" value="AKJ75314.1"/>
    <property type="molecule type" value="Genomic_DNA"/>
</dbReference>
<feature type="active site" description="Proton donor" evidence="6">
    <location>
        <position position="115"/>
    </location>
</feature>
<dbReference type="PATRIC" id="fig|573.5607.peg.491"/>
<dbReference type="CDD" id="cd16343">
    <property type="entry name" value="LMWPTP"/>
    <property type="match status" value="1"/>
</dbReference>
<evidence type="ECO:0000256" key="6">
    <source>
        <dbReference type="PIRSR" id="PIRSR617867-1"/>
    </source>
</evidence>
<dbReference type="FunFam" id="3.40.50.2300:FF:000041">
    <property type="entry name" value="Low molecular weight protein-tyrosine-phosphatase"/>
    <property type="match status" value="1"/>
</dbReference>